<feature type="transmembrane region" description="Helical" evidence="1">
    <location>
        <begin position="12"/>
        <end position="33"/>
    </location>
</feature>
<comment type="caution">
    <text evidence="2">The sequence shown here is derived from an EMBL/GenBank/DDBJ whole genome shotgun (WGS) entry which is preliminary data.</text>
</comment>
<accession>A0A395W9I8</accession>
<proteinExistence type="predicted"/>
<dbReference type="Proteomes" id="UP000265489">
    <property type="component" value="Unassembled WGS sequence"/>
</dbReference>
<evidence type="ECO:0000313" key="3">
    <source>
        <dbReference type="Proteomes" id="UP000265489"/>
    </source>
</evidence>
<keyword evidence="1" id="KW-0472">Membrane</keyword>
<dbReference type="RefSeq" id="WP_118325584.1">
    <property type="nucleotide sequence ID" value="NZ_CAUEVG010000011.1"/>
</dbReference>
<evidence type="ECO:0000256" key="1">
    <source>
        <dbReference type="SAM" id="Phobius"/>
    </source>
</evidence>
<protein>
    <submittedName>
        <fullName evidence="2">Uncharacterized protein</fullName>
    </submittedName>
</protein>
<sequence>MRKISRNKKNKMTIILIIVVIGIVFSLFVLYLINGIKNQVPEDFWNVTAQALDYKNYQEGKWKISVEENVKDHPRIFIQNIEENATVSYGFQEDGITYIYDLQTIEDDQTINNEKLTIQSTDTEYKKYSMDYMNVIYHGPLYFDTITASGDITVQNDGSLLFDDTPFLKEMMERERTLIQEFEEKFDLDYSKTDFVNLPELFKDVQFDENTNYNESLDAIQYFSNADINAKGYQIQTFLELDKNGNTGILGTYVAEQKMYGSQVNVTLQPRSIENCYDLIPVYDYDAEYTAYISENMIYLYPIDITDESLNQEMQSNCPNSVNQLSSDTKPIEMW</sequence>
<keyword evidence="1" id="KW-0812">Transmembrane</keyword>
<organism evidence="2 3">
    <name type="scientific">Holdemanella biformis</name>
    <dbReference type="NCBI Taxonomy" id="1735"/>
    <lineage>
        <taxon>Bacteria</taxon>
        <taxon>Bacillati</taxon>
        <taxon>Bacillota</taxon>
        <taxon>Erysipelotrichia</taxon>
        <taxon>Erysipelotrichales</taxon>
        <taxon>Erysipelotrichaceae</taxon>
        <taxon>Holdemanella</taxon>
    </lineage>
</organism>
<evidence type="ECO:0000313" key="2">
    <source>
        <dbReference type="EMBL" id="RGU90188.1"/>
    </source>
</evidence>
<dbReference type="EMBL" id="QRYQ01000019">
    <property type="protein sequence ID" value="RGU90188.1"/>
    <property type="molecule type" value="Genomic_DNA"/>
</dbReference>
<name>A0A395W9I8_9FIRM</name>
<gene>
    <name evidence="2" type="ORF">DWW32_09265</name>
</gene>
<keyword evidence="1" id="KW-1133">Transmembrane helix</keyword>
<dbReference type="AlphaFoldDB" id="A0A395W9I8"/>
<reference evidence="2 3" key="1">
    <citation type="submission" date="2018-08" db="EMBL/GenBank/DDBJ databases">
        <title>A genome reference for cultivated species of the human gut microbiota.</title>
        <authorList>
            <person name="Zou Y."/>
            <person name="Xue W."/>
            <person name="Luo G."/>
        </authorList>
    </citation>
    <scope>NUCLEOTIDE SEQUENCE [LARGE SCALE GENOMIC DNA]</scope>
    <source>
        <strain evidence="2 3">AF15-20</strain>
    </source>
</reference>